<dbReference type="Pfam" id="PF01272">
    <property type="entry name" value="GreA_GreB"/>
    <property type="match status" value="1"/>
</dbReference>
<dbReference type="Gene3D" id="3.10.50.30">
    <property type="entry name" value="Transcription elongation factor, GreA/GreB, C-terminal domain"/>
    <property type="match status" value="1"/>
</dbReference>
<evidence type="ECO:0000256" key="1">
    <source>
        <dbReference type="SAM" id="SignalP"/>
    </source>
</evidence>
<sequence>MKPHYTLRQAIISALASDLAAAAQAAESARQTATHKESIAENKYDTFGLEASYLAHGLSIRAEQSQQAIALYNALPFKNFSNSDTIALTAVVTLLTDNGEEKVFFIGPEAGGLSFTWQGKNVMLISPKTPLGSKLIGKQVDDSVTIIVAGKPVNYEIVKLES</sequence>
<evidence type="ECO:0000259" key="2">
    <source>
        <dbReference type="Pfam" id="PF01272"/>
    </source>
</evidence>
<keyword evidence="3" id="KW-0648">Protein biosynthesis</keyword>
<keyword evidence="3" id="KW-0251">Elongation factor</keyword>
<keyword evidence="1" id="KW-0732">Signal</keyword>
<proteinExistence type="predicted"/>
<dbReference type="SUPFAM" id="SSF54534">
    <property type="entry name" value="FKBP-like"/>
    <property type="match status" value="1"/>
</dbReference>
<dbReference type="Proteomes" id="UP001069090">
    <property type="component" value="Unassembled WGS sequence"/>
</dbReference>
<dbReference type="GO" id="GO:0003677">
    <property type="term" value="F:DNA binding"/>
    <property type="evidence" value="ECO:0007669"/>
    <property type="project" value="InterPro"/>
</dbReference>
<evidence type="ECO:0000313" key="3">
    <source>
        <dbReference type="EMBL" id="MCZ0865638.1"/>
    </source>
</evidence>
<feature type="chain" id="PRO_5039913443" evidence="1">
    <location>
        <begin position="26"/>
        <end position="162"/>
    </location>
</feature>
<protein>
    <submittedName>
        <fullName evidence="3">GreA/GreB family elongation factor</fullName>
    </submittedName>
</protein>
<dbReference type="GO" id="GO:0003746">
    <property type="term" value="F:translation elongation factor activity"/>
    <property type="evidence" value="ECO:0007669"/>
    <property type="project" value="UniProtKB-KW"/>
</dbReference>
<reference evidence="3 4" key="1">
    <citation type="submission" date="2022-12" db="EMBL/GenBank/DDBJ databases">
        <title>Dasania phycosphaerae sp. nov., isolated from particulate material of the south coast of Korea.</title>
        <authorList>
            <person name="Jiang Y."/>
        </authorList>
    </citation>
    <scope>NUCLEOTIDE SEQUENCE [LARGE SCALE GENOMIC DNA]</scope>
    <source>
        <strain evidence="3 4">GY-19</strain>
    </source>
</reference>
<dbReference type="GO" id="GO:0032784">
    <property type="term" value="P:regulation of DNA-templated transcription elongation"/>
    <property type="evidence" value="ECO:0007669"/>
    <property type="project" value="InterPro"/>
</dbReference>
<comment type="caution">
    <text evidence="3">The sequence shown here is derived from an EMBL/GenBank/DDBJ whole genome shotgun (WGS) entry which is preliminary data.</text>
</comment>
<keyword evidence="4" id="KW-1185">Reference proteome</keyword>
<dbReference type="RefSeq" id="WP_258331784.1">
    <property type="nucleotide sequence ID" value="NZ_JAPTGG010000008.1"/>
</dbReference>
<name>A0A9J6RLP1_9GAMM</name>
<accession>A0A9J6RLP1</accession>
<dbReference type="InterPro" id="IPR001437">
    <property type="entry name" value="Tscrpt_elong_fac_GreA/B_C"/>
</dbReference>
<gene>
    <name evidence="3" type="ORF">O0V09_10520</name>
</gene>
<evidence type="ECO:0000313" key="4">
    <source>
        <dbReference type="Proteomes" id="UP001069090"/>
    </source>
</evidence>
<feature type="signal peptide" evidence="1">
    <location>
        <begin position="1"/>
        <end position="25"/>
    </location>
</feature>
<feature type="domain" description="Transcription elongation factor GreA/GreB C-terminal" evidence="2">
    <location>
        <begin position="83"/>
        <end position="161"/>
    </location>
</feature>
<dbReference type="AlphaFoldDB" id="A0A9J6RLP1"/>
<dbReference type="EMBL" id="JAPTGG010000008">
    <property type="protein sequence ID" value="MCZ0865638.1"/>
    <property type="molecule type" value="Genomic_DNA"/>
</dbReference>
<dbReference type="InterPro" id="IPR036953">
    <property type="entry name" value="GreA/GreB_C_sf"/>
</dbReference>
<organism evidence="3 4">
    <name type="scientific">Dasania phycosphaerae</name>
    <dbReference type="NCBI Taxonomy" id="2950436"/>
    <lineage>
        <taxon>Bacteria</taxon>
        <taxon>Pseudomonadati</taxon>
        <taxon>Pseudomonadota</taxon>
        <taxon>Gammaproteobacteria</taxon>
        <taxon>Cellvibrionales</taxon>
        <taxon>Spongiibacteraceae</taxon>
        <taxon>Dasania</taxon>
    </lineage>
</organism>